<gene>
    <name evidence="3" type="ORF">SAMN06296429_108124</name>
</gene>
<evidence type="ECO:0000313" key="3">
    <source>
        <dbReference type="EMBL" id="SMC73529.1"/>
    </source>
</evidence>
<evidence type="ECO:0000256" key="1">
    <source>
        <dbReference type="SAM" id="MobiDB-lite"/>
    </source>
</evidence>
<dbReference type="OrthoDB" id="4863528at2"/>
<proteinExistence type="predicted"/>
<feature type="chain" id="PRO_5012913029" description="Lipoprotein" evidence="2">
    <location>
        <begin position="26"/>
        <end position="171"/>
    </location>
</feature>
<reference evidence="3 4" key="1">
    <citation type="submission" date="2017-04" db="EMBL/GenBank/DDBJ databases">
        <authorList>
            <person name="Afonso C.L."/>
            <person name="Miller P.J."/>
            <person name="Scott M.A."/>
            <person name="Spackman E."/>
            <person name="Goraichik I."/>
            <person name="Dimitrov K.M."/>
            <person name="Suarez D.L."/>
            <person name="Swayne D.E."/>
        </authorList>
    </citation>
    <scope>NUCLEOTIDE SEQUENCE [LARGE SCALE GENOMIC DNA]</scope>
    <source>
        <strain evidence="3 4">CGMCC 1.12511</strain>
    </source>
</reference>
<dbReference type="EMBL" id="FWXN01000008">
    <property type="protein sequence ID" value="SMC73529.1"/>
    <property type="molecule type" value="Genomic_DNA"/>
</dbReference>
<dbReference type="PROSITE" id="PS51257">
    <property type="entry name" value="PROKAR_LIPOPROTEIN"/>
    <property type="match status" value="1"/>
</dbReference>
<feature type="signal peptide" evidence="2">
    <location>
        <begin position="1"/>
        <end position="25"/>
    </location>
</feature>
<dbReference type="Proteomes" id="UP000192634">
    <property type="component" value="Unassembled WGS sequence"/>
</dbReference>
<keyword evidence="2" id="KW-0732">Signal</keyword>
<accession>A0A1W2BKN4</accession>
<protein>
    <recommendedName>
        <fullName evidence="5">Lipoprotein</fullName>
    </recommendedName>
</protein>
<dbReference type="RefSeq" id="WP_084451457.1">
    <property type="nucleotide sequence ID" value="NZ_CBDRLL010000014.1"/>
</dbReference>
<dbReference type="AlphaFoldDB" id="A0A1W2BKN4"/>
<organism evidence="3 4">
    <name type="scientific">Janibacter indicus</name>
    <dbReference type="NCBI Taxonomy" id="857417"/>
    <lineage>
        <taxon>Bacteria</taxon>
        <taxon>Bacillati</taxon>
        <taxon>Actinomycetota</taxon>
        <taxon>Actinomycetes</taxon>
        <taxon>Micrococcales</taxon>
        <taxon>Intrasporangiaceae</taxon>
        <taxon>Janibacter</taxon>
    </lineage>
</organism>
<evidence type="ECO:0000256" key="2">
    <source>
        <dbReference type="SAM" id="SignalP"/>
    </source>
</evidence>
<evidence type="ECO:0000313" key="4">
    <source>
        <dbReference type="Proteomes" id="UP000192634"/>
    </source>
</evidence>
<evidence type="ECO:0008006" key="5">
    <source>
        <dbReference type="Google" id="ProtNLM"/>
    </source>
</evidence>
<sequence length="171" mass="17515">MKRHLLTRTPAVALAALLAAGTAGCSVNSPFQTSKTQSISDGVAVELDDVHVNNLALVSGEAGGDATVTGVVENTSGEDLTFTLSAGDAKVEAEVPAHRLVNLSDDDKLTLEGLEAGPGDMTEVEISTGGSTTPVSVPVLDPAGYYEDDAPEGWTPTPTETHEESEESGGH</sequence>
<feature type="region of interest" description="Disordered" evidence="1">
    <location>
        <begin position="126"/>
        <end position="171"/>
    </location>
</feature>
<name>A0A1W2BKN4_9MICO</name>